<accession>A0A098EAX2</accession>
<dbReference type="InterPro" id="IPR027417">
    <property type="entry name" value="P-loop_NTPase"/>
</dbReference>
<feature type="domain" description="CobQ/CobB/MinD/ParA nucleotide binding" evidence="1">
    <location>
        <begin position="5"/>
        <end position="226"/>
    </location>
</feature>
<protein>
    <recommendedName>
        <fullName evidence="1">CobQ/CobB/MinD/ParA nucleotide binding domain-containing protein</fullName>
    </recommendedName>
</protein>
<dbReference type="Gene3D" id="3.40.50.300">
    <property type="entry name" value="P-loop containing nucleotide triphosphate hydrolases"/>
    <property type="match status" value="1"/>
</dbReference>
<dbReference type="InterPro" id="IPR050625">
    <property type="entry name" value="ParA/MinD_ATPase"/>
</dbReference>
<dbReference type="PIRSF" id="PIRSF005647">
    <property type="entry name" value="CooC"/>
    <property type="match status" value="1"/>
</dbReference>
<dbReference type="SUPFAM" id="SSF52540">
    <property type="entry name" value="P-loop containing nucleoside triphosphate hydrolases"/>
    <property type="match status" value="1"/>
</dbReference>
<organism evidence="2">
    <name type="scientific">groundwater metagenome</name>
    <dbReference type="NCBI Taxonomy" id="717931"/>
    <lineage>
        <taxon>unclassified sequences</taxon>
        <taxon>metagenomes</taxon>
        <taxon>ecological metagenomes</taxon>
    </lineage>
</organism>
<dbReference type="GO" id="GO:0051782">
    <property type="term" value="P:negative regulation of cell division"/>
    <property type="evidence" value="ECO:0007669"/>
    <property type="project" value="TreeGrafter"/>
</dbReference>
<name>A0A098EAX2_9ZZZZ</name>
<evidence type="ECO:0000259" key="1">
    <source>
        <dbReference type="Pfam" id="PF01656"/>
    </source>
</evidence>
<proteinExistence type="predicted"/>
<dbReference type="GO" id="GO:0005524">
    <property type="term" value="F:ATP binding"/>
    <property type="evidence" value="ECO:0007669"/>
    <property type="project" value="TreeGrafter"/>
</dbReference>
<dbReference type="PANTHER" id="PTHR43384">
    <property type="entry name" value="SEPTUM SITE-DETERMINING PROTEIN MIND HOMOLOG, CHLOROPLASTIC-RELATED"/>
    <property type="match status" value="1"/>
</dbReference>
<dbReference type="EMBL" id="CCXY01000259">
    <property type="protein sequence ID" value="CEG13142.1"/>
    <property type="molecule type" value="Genomic_DNA"/>
</dbReference>
<sequence length="265" mass="29351">MKISVSGKGGSGKSTITALLAREFARKNFNTLVIDSDESNTNLYQLLNLDMMPTPLMEMVGGKQSIQRKLRQAVGSQFLSKGLTIDEIPDEFIQKKGKINLVVIGKILQSNEGCACPMGSLTKEFLKKLNLRNNEIAIADMEAGIEHFGRGIEEYIDVLVIAIEPSYESIGLALRIKELAEQSKIKKIFAVINYNKPVSQNIKEKIEKMNGEKFESVFSIPYSEEILNFGIVSDKFSESGDVRESVKCLAAQILQAGQILQEKLG</sequence>
<dbReference type="InterPro" id="IPR014433">
    <property type="entry name" value="CooC"/>
</dbReference>
<reference evidence="2" key="1">
    <citation type="submission" date="2014-09" db="EMBL/GenBank/DDBJ databases">
        <authorList>
            <person name="Probst J Alexander"/>
        </authorList>
    </citation>
    <scope>NUCLEOTIDE SEQUENCE</scope>
</reference>
<dbReference type="AlphaFoldDB" id="A0A098EAX2"/>
<dbReference type="GO" id="GO:0016887">
    <property type="term" value="F:ATP hydrolysis activity"/>
    <property type="evidence" value="ECO:0007669"/>
    <property type="project" value="TreeGrafter"/>
</dbReference>
<dbReference type="Pfam" id="PF01656">
    <property type="entry name" value="CbiA"/>
    <property type="match status" value="1"/>
</dbReference>
<gene>
    <name evidence="2" type="ORF">MSIBF_A3310007</name>
</gene>
<dbReference type="GO" id="GO:0009898">
    <property type="term" value="C:cytoplasmic side of plasma membrane"/>
    <property type="evidence" value="ECO:0007669"/>
    <property type="project" value="TreeGrafter"/>
</dbReference>
<dbReference type="GO" id="GO:0005829">
    <property type="term" value="C:cytosol"/>
    <property type="evidence" value="ECO:0007669"/>
    <property type="project" value="TreeGrafter"/>
</dbReference>
<evidence type="ECO:0000313" key="2">
    <source>
        <dbReference type="EMBL" id="CEG13142.1"/>
    </source>
</evidence>
<dbReference type="InterPro" id="IPR002586">
    <property type="entry name" value="CobQ/CobB/MinD/ParA_Nub-bd_dom"/>
</dbReference>
<dbReference type="PANTHER" id="PTHR43384:SF3">
    <property type="entry name" value="AAA+ ATPASE DOMAIN-CONTAINING PROTEIN"/>
    <property type="match status" value="1"/>
</dbReference>